<sequence>MAKPLVRATGQGLATCKGAAGCGQDPLQRGDRLRPRNPTRGQLDATRASIHPQAQPLVAQCSQGQLAVGHPQGATASLQEAAPAARFVASKGSSISRRSGCWQARVVVACVGAIVA</sequence>
<organism evidence="2 3">
    <name type="scientific">Ensete ventricosum</name>
    <name type="common">Abyssinian banana</name>
    <name type="synonym">Musa ensete</name>
    <dbReference type="NCBI Taxonomy" id="4639"/>
    <lineage>
        <taxon>Eukaryota</taxon>
        <taxon>Viridiplantae</taxon>
        <taxon>Streptophyta</taxon>
        <taxon>Embryophyta</taxon>
        <taxon>Tracheophyta</taxon>
        <taxon>Spermatophyta</taxon>
        <taxon>Magnoliopsida</taxon>
        <taxon>Liliopsida</taxon>
        <taxon>Zingiberales</taxon>
        <taxon>Musaceae</taxon>
        <taxon>Ensete</taxon>
    </lineage>
</organism>
<dbReference type="AlphaFoldDB" id="A0A426WX36"/>
<evidence type="ECO:0000313" key="2">
    <source>
        <dbReference type="EMBL" id="RRT31870.1"/>
    </source>
</evidence>
<protein>
    <submittedName>
        <fullName evidence="2">Uncharacterized protein</fullName>
    </submittedName>
</protein>
<evidence type="ECO:0000256" key="1">
    <source>
        <dbReference type="SAM" id="MobiDB-lite"/>
    </source>
</evidence>
<reference evidence="2 3" key="1">
    <citation type="journal article" date="2014" name="Agronomy (Basel)">
        <title>A Draft Genome Sequence for Ensete ventricosum, the Drought-Tolerant Tree Against Hunger.</title>
        <authorList>
            <person name="Harrison J."/>
            <person name="Moore K.A."/>
            <person name="Paszkiewicz K."/>
            <person name="Jones T."/>
            <person name="Grant M."/>
            <person name="Ambacheew D."/>
            <person name="Muzemil S."/>
            <person name="Studholme D.J."/>
        </authorList>
    </citation>
    <scope>NUCLEOTIDE SEQUENCE [LARGE SCALE GENOMIC DNA]</scope>
</reference>
<evidence type="ECO:0000313" key="3">
    <source>
        <dbReference type="Proteomes" id="UP000287651"/>
    </source>
</evidence>
<name>A0A426WX36_ENSVE</name>
<dbReference type="Proteomes" id="UP000287651">
    <property type="component" value="Unassembled WGS sequence"/>
</dbReference>
<gene>
    <name evidence="2" type="ORF">B296_00039300</name>
</gene>
<proteinExistence type="predicted"/>
<feature type="region of interest" description="Disordered" evidence="1">
    <location>
        <begin position="21"/>
        <end position="42"/>
    </location>
</feature>
<comment type="caution">
    <text evidence="2">The sequence shown here is derived from an EMBL/GenBank/DDBJ whole genome shotgun (WGS) entry which is preliminary data.</text>
</comment>
<dbReference type="EMBL" id="AMZH03035227">
    <property type="protein sequence ID" value="RRT31870.1"/>
    <property type="molecule type" value="Genomic_DNA"/>
</dbReference>
<accession>A0A426WX36</accession>